<gene>
    <name evidence="8" type="ORF">CEUTPL_LOCUS10073</name>
</gene>
<dbReference type="OrthoDB" id="5803771at2759"/>
<keyword evidence="4 5" id="KW-0238">DNA-binding</keyword>
<evidence type="ECO:0000256" key="3">
    <source>
        <dbReference type="ARBA" id="ARBA00022833"/>
    </source>
</evidence>
<dbReference type="Pfam" id="PF05485">
    <property type="entry name" value="THAP"/>
    <property type="match status" value="1"/>
</dbReference>
<protein>
    <recommendedName>
        <fullName evidence="7">THAP-type domain-containing protein</fullName>
    </recommendedName>
</protein>
<feature type="region of interest" description="Disordered" evidence="6">
    <location>
        <begin position="277"/>
        <end position="311"/>
    </location>
</feature>
<feature type="region of interest" description="Disordered" evidence="6">
    <location>
        <begin position="101"/>
        <end position="150"/>
    </location>
</feature>
<feature type="compositionally biased region" description="Polar residues" evidence="6">
    <location>
        <begin position="277"/>
        <end position="302"/>
    </location>
</feature>
<dbReference type="Proteomes" id="UP001152799">
    <property type="component" value="Chromosome 5"/>
</dbReference>
<keyword evidence="1" id="KW-0479">Metal-binding</keyword>
<proteinExistence type="predicted"/>
<dbReference type="AlphaFoldDB" id="A0A9P0GQ36"/>
<reference evidence="8" key="1">
    <citation type="submission" date="2022-01" db="EMBL/GenBank/DDBJ databases">
        <authorList>
            <person name="King R."/>
        </authorList>
    </citation>
    <scope>NUCLEOTIDE SEQUENCE</scope>
</reference>
<evidence type="ECO:0000256" key="6">
    <source>
        <dbReference type="SAM" id="MobiDB-lite"/>
    </source>
</evidence>
<evidence type="ECO:0000313" key="8">
    <source>
        <dbReference type="EMBL" id="CAH1131508.1"/>
    </source>
</evidence>
<evidence type="ECO:0000256" key="5">
    <source>
        <dbReference type="PROSITE-ProRule" id="PRU00309"/>
    </source>
</evidence>
<evidence type="ECO:0000256" key="4">
    <source>
        <dbReference type="ARBA" id="ARBA00023125"/>
    </source>
</evidence>
<dbReference type="EMBL" id="OU892281">
    <property type="protein sequence ID" value="CAH1131508.1"/>
    <property type="molecule type" value="Genomic_DNA"/>
</dbReference>
<organism evidence="8 9">
    <name type="scientific">Ceutorhynchus assimilis</name>
    <name type="common">cabbage seed weevil</name>
    <dbReference type="NCBI Taxonomy" id="467358"/>
    <lineage>
        <taxon>Eukaryota</taxon>
        <taxon>Metazoa</taxon>
        <taxon>Ecdysozoa</taxon>
        <taxon>Arthropoda</taxon>
        <taxon>Hexapoda</taxon>
        <taxon>Insecta</taxon>
        <taxon>Pterygota</taxon>
        <taxon>Neoptera</taxon>
        <taxon>Endopterygota</taxon>
        <taxon>Coleoptera</taxon>
        <taxon>Polyphaga</taxon>
        <taxon>Cucujiformia</taxon>
        <taxon>Curculionidae</taxon>
        <taxon>Ceutorhynchinae</taxon>
        <taxon>Ceutorhynchus</taxon>
    </lineage>
</organism>
<feature type="domain" description="THAP-type" evidence="7">
    <location>
        <begin position="1"/>
        <end position="63"/>
    </location>
</feature>
<evidence type="ECO:0000259" key="7">
    <source>
        <dbReference type="PROSITE" id="PS50950"/>
    </source>
</evidence>
<dbReference type="SUPFAM" id="SSF57716">
    <property type="entry name" value="Glucocorticoid receptor-like (DNA-binding domain)"/>
    <property type="match status" value="1"/>
</dbReference>
<dbReference type="PROSITE" id="PS50950">
    <property type="entry name" value="ZF_THAP"/>
    <property type="match status" value="1"/>
</dbReference>
<evidence type="ECO:0000256" key="1">
    <source>
        <dbReference type="ARBA" id="ARBA00022723"/>
    </source>
</evidence>
<feature type="compositionally biased region" description="Polar residues" evidence="6">
    <location>
        <begin position="101"/>
        <end position="120"/>
    </location>
</feature>
<keyword evidence="9" id="KW-1185">Reference proteome</keyword>
<dbReference type="InterPro" id="IPR006612">
    <property type="entry name" value="THAP_Znf"/>
</dbReference>
<evidence type="ECO:0000256" key="2">
    <source>
        <dbReference type="ARBA" id="ARBA00022771"/>
    </source>
</evidence>
<keyword evidence="2 5" id="KW-0863">Zinc-finger</keyword>
<sequence length="311" mass="35355">MDNNQYIRCASWFEAIQQPRLPHHTFEFCHKNLRVCSQHFEPKDISTNKIRKRLHPDAVPVFGLCVRAPESAPIVPVADTLPQALPEPFILIDVLDEPNTNTGNVSHQFEPQPSTSTAKNDSPFKVNKRRRKNIDSCEDDSTSDSSKLIGMPIDDRGASRHLQCQSDENMSDSDSVINIIKHEIDIPEYVPDLQEAETIMIKDDEDDDDDSNLSTYNIEEINIKEEPINEQNNFDDRHPVDVFCKSVALSLKSLRKDLCNEGKIRIMQLISELEQRNSLPNEGPCTSKSMNNRAEPTSTVTNYLVPKKELD</sequence>
<evidence type="ECO:0000313" key="9">
    <source>
        <dbReference type="Proteomes" id="UP001152799"/>
    </source>
</evidence>
<name>A0A9P0GQ36_9CUCU</name>
<accession>A0A9P0GQ36</accession>
<dbReference type="GO" id="GO:0008270">
    <property type="term" value="F:zinc ion binding"/>
    <property type="evidence" value="ECO:0007669"/>
    <property type="project" value="UniProtKB-KW"/>
</dbReference>
<keyword evidence="3" id="KW-0862">Zinc</keyword>
<dbReference type="GO" id="GO:0003677">
    <property type="term" value="F:DNA binding"/>
    <property type="evidence" value="ECO:0007669"/>
    <property type="project" value="UniProtKB-UniRule"/>
</dbReference>